<protein>
    <recommendedName>
        <fullName evidence="5">Fe2OG dioxygenase domain-containing protein</fullName>
    </recommendedName>
</protein>
<dbReference type="InterPro" id="IPR026992">
    <property type="entry name" value="DIOX_N"/>
</dbReference>
<evidence type="ECO:0000256" key="2">
    <source>
        <dbReference type="ARBA" id="ARBA00023004"/>
    </source>
</evidence>
<dbReference type="InterPro" id="IPR005123">
    <property type="entry name" value="Oxoglu/Fe-dep_dioxygenase_dom"/>
</dbReference>
<dbReference type="EMBL" id="RDQH01000341">
    <property type="protein sequence ID" value="RXH72719.1"/>
    <property type="molecule type" value="Genomic_DNA"/>
</dbReference>
<keyword evidence="3" id="KW-0560">Oxidoreductase</keyword>
<gene>
    <name evidence="6" type="ORF">DVH24_012403</name>
</gene>
<dbReference type="GO" id="GO:0016491">
    <property type="term" value="F:oxidoreductase activity"/>
    <property type="evidence" value="ECO:0007669"/>
    <property type="project" value="UniProtKB-KW"/>
</dbReference>
<evidence type="ECO:0000313" key="6">
    <source>
        <dbReference type="EMBL" id="RXH72719.1"/>
    </source>
</evidence>
<proteinExistence type="inferred from homology"/>
<organism evidence="6 7">
    <name type="scientific">Malus domestica</name>
    <name type="common">Apple</name>
    <name type="synonym">Pyrus malus</name>
    <dbReference type="NCBI Taxonomy" id="3750"/>
    <lineage>
        <taxon>Eukaryota</taxon>
        <taxon>Viridiplantae</taxon>
        <taxon>Streptophyta</taxon>
        <taxon>Embryophyta</taxon>
        <taxon>Tracheophyta</taxon>
        <taxon>Spermatophyta</taxon>
        <taxon>Magnoliopsida</taxon>
        <taxon>eudicotyledons</taxon>
        <taxon>Gunneridae</taxon>
        <taxon>Pentapetalae</taxon>
        <taxon>rosids</taxon>
        <taxon>fabids</taxon>
        <taxon>Rosales</taxon>
        <taxon>Rosaceae</taxon>
        <taxon>Amygdaloideae</taxon>
        <taxon>Maleae</taxon>
        <taxon>Malus</taxon>
    </lineage>
</organism>
<name>A0A498HP97_MALDO</name>
<comment type="similarity">
    <text evidence="3">Belongs to the iron/ascorbate-dependent oxidoreductase family.</text>
</comment>
<keyword evidence="7" id="KW-1185">Reference proteome</keyword>
<dbReference type="AlphaFoldDB" id="A0A498HP97"/>
<feature type="compositionally biased region" description="Low complexity" evidence="4">
    <location>
        <begin position="1"/>
        <end position="14"/>
    </location>
</feature>
<dbReference type="InterPro" id="IPR044861">
    <property type="entry name" value="IPNS-like_FE2OG_OXY"/>
</dbReference>
<comment type="caution">
    <text evidence="6">The sequence shown here is derived from an EMBL/GenBank/DDBJ whole genome shotgun (WGS) entry which is preliminary data.</text>
</comment>
<dbReference type="InterPro" id="IPR050231">
    <property type="entry name" value="Iron_ascorbate_oxido_reductase"/>
</dbReference>
<dbReference type="PROSITE" id="PS51471">
    <property type="entry name" value="FE2OG_OXY"/>
    <property type="match status" value="1"/>
</dbReference>
<reference evidence="6 7" key="1">
    <citation type="submission" date="2018-10" db="EMBL/GenBank/DDBJ databases">
        <title>A high-quality apple genome assembly.</title>
        <authorList>
            <person name="Hu J."/>
        </authorList>
    </citation>
    <scope>NUCLEOTIDE SEQUENCE [LARGE SCALE GENOMIC DNA]</scope>
    <source>
        <strain evidence="7">cv. HFTH1</strain>
        <tissue evidence="6">Young leaf</tissue>
    </source>
</reference>
<evidence type="ECO:0000259" key="5">
    <source>
        <dbReference type="PROSITE" id="PS51471"/>
    </source>
</evidence>
<dbReference type="GO" id="GO:0046872">
    <property type="term" value="F:metal ion binding"/>
    <property type="evidence" value="ECO:0007669"/>
    <property type="project" value="UniProtKB-KW"/>
</dbReference>
<dbReference type="Gene3D" id="2.60.120.330">
    <property type="entry name" value="B-lactam Antibiotic, Isopenicillin N Synthase, Chain"/>
    <property type="match status" value="1"/>
</dbReference>
<evidence type="ECO:0000256" key="1">
    <source>
        <dbReference type="ARBA" id="ARBA00022723"/>
    </source>
</evidence>
<evidence type="ECO:0000256" key="4">
    <source>
        <dbReference type="SAM" id="MobiDB-lite"/>
    </source>
</evidence>
<dbReference type="SUPFAM" id="SSF51197">
    <property type="entry name" value="Clavaminate synthase-like"/>
    <property type="match status" value="1"/>
</dbReference>
<dbReference type="Pfam" id="PF14226">
    <property type="entry name" value="DIOX_N"/>
    <property type="match status" value="1"/>
</dbReference>
<dbReference type="InterPro" id="IPR027443">
    <property type="entry name" value="IPNS-like_sf"/>
</dbReference>
<accession>A0A498HP97</accession>
<sequence length="327" mass="36824">MDSSASVLLSSPSKLENHQETNSHIQKGGIAPFIDSSYLQKQSHVPTGFIWPESHLVAALEELNEPLVDLEGFFKGDAVATEHAAKLIRASCLSHGFFQVTNHGVDPNLLKLADDHMDHFFKLPVEEKAKVKRVPGSPWGYSGSHADRFSTNLPWKETLSFGFQANGTDTVVADFFKSKLGEDFEQTGLGVDRMHYREFFEDAHSIMRCNFYPTCQEPSLTLGTGPHCDPTSLTILNQDQVGGLDVFVNKKWHSVRPIQGALVINIGDTFSVVKPPEDLLRKEQETRKYPDFTWSDLLRFTQYHYRADEATLQNFTNWFLSESNATN</sequence>
<feature type="region of interest" description="Disordered" evidence="4">
    <location>
        <begin position="1"/>
        <end position="22"/>
    </location>
</feature>
<dbReference type="PANTHER" id="PTHR47990">
    <property type="entry name" value="2-OXOGLUTARATE (2OG) AND FE(II)-DEPENDENT OXYGENASE SUPERFAMILY PROTEIN-RELATED"/>
    <property type="match status" value="1"/>
</dbReference>
<dbReference type="STRING" id="3750.A0A498HP97"/>
<keyword evidence="1 3" id="KW-0479">Metal-binding</keyword>
<feature type="domain" description="Fe2OG dioxygenase" evidence="5">
    <location>
        <begin position="202"/>
        <end position="327"/>
    </location>
</feature>
<keyword evidence="2 3" id="KW-0408">Iron</keyword>
<evidence type="ECO:0000313" key="7">
    <source>
        <dbReference type="Proteomes" id="UP000290289"/>
    </source>
</evidence>
<dbReference type="Pfam" id="PF03171">
    <property type="entry name" value="2OG-FeII_Oxy"/>
    <property type="match status" value="1"/>
</dbReference>
<evidence type="ECO:0000256" key="3">
    <source>
        <dbReference type="RuleBase" id="RU003682"/>
    </source>
</evidence>
<dbReference type="Proteomes" id="UP000290289">
    <property type="component" value="Chromosome 15"/>
</dbReference>